<dbReference type="GO" id="GO:0006334">
    <property type="term" value="P:nucleosome assembly"/>
    <property type="evidence" value="ECO:0007669"/>
    <property type="project" value="TreeGrafter"/>
</dbReference>
<keyword evidence="2" id="KW-0175">Coiled coil</keyword>
<evidence type="ECO:0000313" key="4">
    <source>
        <dbReference type="EMBL" id="RYR27494.1"/>
    </source>
</evidence>
<dbReference type="GO" id="GO:0005730">
    <property type="term" value="C:nucleolus"/>
    <property type="evidence" value="ECO:0007669"/>
    <property type="project" value="TreeGrafter"/>
</dbReference>
<gene>
    <name evidence="4" type="ORF">Ahy_B01g051521</name>
</gene>
<keyword evidence="5" id="KW-1185">Reference proteome</keyword>
<feature type="region of interest" description="Disordered" evidence="3">
    <location>
        <begin position="1"/>
        <end position="115"/>
    </location>
</feature>
<feature type="compositionally biased region" description="Basic and acidic residues" evidence="3">
    <location>
        <begin position="293"/>
        <end position="304"/>
    </location>
</feature>
<feature type="compositionally biased region" description="Polar residues" evidence="3">
    <location>
        <begin position="181"/>
        <end position="192"/>
    </location>
</feature>
<comment type="similarity">
    <text evidence="1">Belongs to the SPT2 family.</text>
</comment>
<evidence type="ECO:0000256" key="1">
    <source>
        <dbReference type="ARBA" id="ARBA00006461"/>
    </source>
</evidence>
<evidence type="ECO:0000313" key="5">
    <source>
        <dbReference type="Proteomes" id="UP000289738"/>
    </source>
</evidence>
<feature type="compositionally biased region" description="Basic and acidic residues" evidence="3">
    <location>
        <begin position="57"/>
        <end position="88"/>
    </location>
</feature>
<accession>A0A445AMA8</accession>
<dbReference type="AlphaFoldDB" id="A0A445AMA8"/>
<dbReference type="EMBL" id="SDMP01000011">
    <property type="protein sequence ID" value="RYR27494.1"/>
    <property type="molecule type" value="Genomic_DNA"/>
</dbReference>
<feature type="region of interest" description="Disordered" evidence="3">
    <location>
        <begin position="176"/>
        <end position="351"/>
    </location>
</feature>
<evidence type="ECO:0000256" key="2">
    <source>
        <dbReference type="ARBA" id="ARBA00023054"/>
    </source>
</evidence>
<evidence type="ECO:0008006" key="6">
    <source>
        <dbReference type="Google" id="ProtNLM"/>
    </source>
</evidence>
<dbReference type="SMART" id="SM00784">
    <property type="entry name" value="SPT2"/>
    <property type="match status" value="1"/>
</dbReference>
<evidence type="ECO:0000256" key="3">
    <source>
        <dbReference type="SAM" id="MobiDB-lite"/>
    </source>
</evidence>
<dbReference type="PANTHER" id="PTHR22691">
    <property type="entry name" value="YEAST SPT2-RELATED"/>
    <property type="match status" value="1"/>
</dbReference>
<feature type="compositionally biased region" description="Polar residues" evidence="3">
    <location>
        <begin position="312"/>
        <end position="330"/>
    </location>
</feature>
<dbReference type="STRING" id="3818.A0A445AMA8"/>
<dbReference type="PANTHER" id="PTHR22691:SF8">
    <property type="entry name" value="PROTEIN SPT2 HOMOLOG"/>
    <property type="match status" value="1"/>
</dbReference>
<dbReference type="GO" id="GO:0006360">
    <property type="term" value="P:transcription by RNA polymerase I"/>
    <property type="evidence" value="ECO:0007669"/>
    <property type="project" value="TreeGrafter"/>
</dbReference>
<reference evidence="4 5" key="1">
    <citation type="submission" date="2019-01" db="EMBL/GenBank/DDBJ databases">
        <title>Sequencing of cultivated peanut Arachis hypogaea provides insights into genome evolution and oil improvement.</title>
        <authorList>
            <person name="Chen X."/>
        </authorList>
    </citation>
    <scope>NUCLEOTIDE SEQUENCE [LARGE SCALE GENOMIC DNA]</scope>
    <source>
        <strain evidence="5">cv. Fuhuasheng</strain>
        <tissue evidence="4">Leaves</tissue>
    </source>
</reference>
<dbReference type="GO" id="GO:0003677">
    <property type="term" value="F:DNA binding"/>
    <property type="evidence" value="ECO:0007669"/>
    <property type="project" value="TreeGrafter"/>
</dbReference>
<feature type="compositionally biased region" description="Low complexity" evidence="3">
    <location>
        <begin position="226"/>
        <end position="240"/>
    </location>
</feature>
<dbReference type="InterPro" id="IPR013256">
    <property type="entry name" value="Chromatin_SPT2"/>
</dbReference>
<dbReference type="GO" id="GO:0042393">
    <property type="term" value="F:histone binding"/>
    <property type="evidence" value="ECO:0007669"/>
    <property type="project" value="TreeGrafter"/>
</dbReference>
<organism evidence="4 5">
    <name type="scientific">Arachis hypogaea</name>
    <name type="common">Peanut</name>
    <dbReference type="NCBI Taxonomy" id="3818"/>
    <lineage>
        <taxon>Eukaryota</taxon>
        <taxon>Viridiplantae</taxon>
        <taxon>Streptophyta</taxon>
        <taxon>Embryophyta</taxon>
        <taxon>Tracheophyta</taxon>
        <taxon>Spermatophyta</taxon>
        <taxon>Magnoliopsida</taxon>
        <taxon>eudicotyledons</taxon>
        <taxon>Gunneridae</taxon>
        <taxon>Pentapetalae</taxon>
        <taxon>rosids</taxon>
        <taxon>fabids</taxon>
        <taxon>Fabales</taxon>
        <taxon>Fabaceae</taxon>
        <taxon>Papilionoideae</taxon>
        <taxon>50 kb inversion clade</taxon>
        <taxon>dalbergioids sensu lato</taxon>
        <taxon>Dalbergieae</taxon>
        <taxon>Pterocarpus clade</taxon>
        <taxon>Arachis</taxon>
    </lineage>
</organism>
<dbReference type="Pfam" id="PF08243">
    <property type="entry name" value="SPT2"/>
    <property type="match status" value="1"/>
</dbReference>
<dbReference type="Proteomes" id="UP000289738">
    <property type="component" value="Chromosome B01"/>
</dbReference>
<name>A0A445AMA8_ARAHY</name>
<protein>
    <recommendedName>
        <fullName evidence="6">Protein SPT2 homolog</fullName>
    </recommendedName>
</protein>
<sequence>MLPRQRRREMKTVVSGGGAAMRGYDDDDDDRDELQDYDDYYDEGEGAEEYEEEEEEEKPRKPTKEELEYLELRQKLKESIRKQMKREGTGTGSSASRTDSTDHRKSNKLPYDNYGSFFGPAQPVIAQRVIQESKSLLENQHLAPRVSNPNHITMVNAQKLKNTRDYSFLLSDDAELPAPSKATQPQKVSVRNSEGRPAQVPGRSKQPLSELRPGSMTSHLPPKPGPNNKLSSSSKPSTSSEHSRRQLGNNSANGPGRPIGPKVPSKMSVGTTNGFRKPLPPKATHSSILGHSVEARKDALEPNKPKMIPKQSVASSKPQNNKPVKQNPIASQDHRPKKKVATRHPDDVEDDMDISRMIRSMFNYNPNKFADQDDDDNMEAGFDEILKEERRSSLIAKQEDDEQLKLIEEEEERDRRRRLAKLKKRKLGE</sequence>
<feature type="compositionally biased region" description="Acidic residues" evidence="3">
    <location>
        <begin position="25"/>
        <end position="56"/>
    </location>
</feature>
<comment type="caution">
    <text evidence="4">The sequence shown here is derived from an EMBL/GenBank/DDBJ whole genome shotgun (WGS) entry which is preliminary data.</text>
</comment>
<proteinExistence type="inferred from homology"/>